<dbReference type="GO" id="GO:0016791">
    <property type="term" value="F:phosphatase activity"/>
    <property type="evidence" value="ECO:0007669"/>
    <property type="project" value="InterPro"/>
</dbReference>
<dbReference type="SUPFAM" id="SSF56784">
    <property type="entry name" value="HAD-like"/>
    <property type="match status" value="1"/>
</dbReference>
<feature type="compositionally biased region" description="Basic residues" evidence="6">
    <location>
        <begin position="108"/>
        <end position="118"/>
    </location>
</feature>
<comment type="cofactor">
    <cofactor evidence="1">
        <name>Mg(2+)</name>
        <dbReference type="ChEBI" id="CHEBI:18420"/>
    </cofactor>
</comment>
<organism evidence="7 8">
    <name type="scientific">Crenichthys baileyi</name>
    <name type="common">White River springfish</name>
    <dbReference type="NCBI Taxonomy" id="28760"/>
    <lineage>
        <taxon>Eukaryota</taxon>
        <taxon>Metazoa</taxon>
        <taxon>Chordata</taxon>
        <taxon>Craniata</taxon>
        <taxon>Vertebrata</taxon>
        <taxon>Euteleostomi</taxon>
        <taxon>Actinopterygii</taxon>
        <taxon>Neopterygii</taxon>
        <taxon>Teleostei</taxon>
        <taxon>Neoteleostei</taxon>
        <taxon>Acanthomorphata</taxon>
        <taxon>Ovalentaria</taxon>
        <taxon>Atherinomorphae</taxon>
        <taxon>Cyprinodontiformes</taxon>
        <taxon>Goodeidae</taxon>
        <taxon>Crenichthys</taxon>
    </lineage>
</organism>
<name>A0AAV9RGG9_9TELE</name>
<dbReference type="Proteomes" id="UP001311232">
    <property type="component" value="Unassembled WGS sequence"/>
</dbReference>
<protein>
    <recommendedName>
        <fullName evidence="5">Haloacid dehalogenase-like hydrolase domain-containing protein 2</fullName>
    </recommendedName>
</protein>
<dbReference type="CDD" id="cd07509">
    <property type="entry name" value="HAD_PPase"/>
    <property type="match status" value="1"/>
</dbReference>
<keyword evidence="4" id="KW-0460">Magnesium</keyword>
<evidence type="ECO:0000256" key="5">
    <source>
        <dbReference type="ARBA" id="ARBA00039666"/>
    </source>
</evidence>
<dbReference type="InterPro" id="IPR006357">
    <property type="entry name" value="HAD-SF_hydro_IIA"/>
</dbReference>
<evidence type="ECO:0000256" key="6">
    <source>
        <dbReference type="SAM" id="MobiDB-lite"/>
    </source>
</evidence>
<dbReference type="NCBIfam" id="TIGR01458">
    <property type="entry name" value="HAD-SF-IIA-hyp3"/>
    <property type="match status" value="1"/>
</dbReference>
<gene>
    <name evidence="7" type="primary">HDHD2</name>
    <name evidence="7" type="ORF">CRENBAI_004765</name>
</gene>
<dbReference type="PANTHER" id="PTHR19288">
    <property type="entry name" value="4-NITROPHENYLPHOSPHATASE-RELATED"/>
    <property type="match status" value="1"/>
</dbReference>
<dbReference type="GO" id="GO:0005737">
    <property type="term" value="C:cytoplasm"/>
    <property type="evidence" value="ECO:0007669"/>
    <property type="project" value="TreeGrafter"/>
</dbReference>
<proteinExistence type="inferred from homology"/>
<dbReference type="InterPro" id="IPR036412">
    <property type="entry name" value="HAD-like_sf"/>
</dbReference>
<feature type="region of interest" description="Disordered" evidence="6">
    <location>
        <begin position="105"/>
        <end position="143"/>
    </location>
</feature>
<dbReference type="Pfam" id="PF08571">
    <property type="entry name" value="Yos1"/>
    <property type="match status" value="1"/>
</dbReference>
<evidence type="ECO:0000256" key="1">
    <source>
        <dbReference type="ARBA" id="ARBA00001946"/>
    </source>
</evidence>
<reference evidence="7 8" key="1">
    <citation type="submission" date="2021-06" db="EMBL/GenBank/DDBJ databases">
        <authorList>
            <person name="Palmer J.M."/>
        </authorList>
    </citation>
    <scope>NUCLEOTIDE SEQUENCE [LARGE SCALE GENOMIC DNA]</scope>
    <source>
        <strain evidence="7 8">MEX-2019</strain>
        <tissue evidence="7">Muscle</tissue>
    </source>
</reference>
<keyword evidence="3" id="KW-0479">Metal-binding</keyword>
<dbReference type="Pfam" id="PF13242">
    <property type="entry name" value="Hydrolase_like"/>
    <property type="match status" value="1"/>
</dbReference>
<evidence type="ECO:0000313" key="8">
    <source>
        <dbReference type="Proteomes" id="UP001311232"/>
    </source>
</evidence>
<dbReference type="Pfam" id="PF13344">
    <property type="entry name" value="Hydrolase_6"/>
    <property type="match status" value="1"/>
</dbReference>
<keyword evidence="8" id="KW-1185">Reference proteome</keyword>
<dbReference type="InterPro" id="IPR006355">
    <property type="entry name" value="LHPP/HDHD2"/>
</dbReference>
<dbReference type="InterPro" id="IPR013880">
    <property type="entry name" value="Yos1"/>
</dbReference>
<dbReference type="AlphaFoldDB" id="A0AAV9RGG9"/>
<comment type="similarity">
    <text evidence="2">Belongs to the HAD-like hydrolase superfamily.</text>
</comment>
<dbReference type="SFLD" id="SFLDG01139">
    <property type="entry name" value="C2.A:_Pyridoxal_Phosphate_Phos"/>
    <property type="match status" value="1"/>
</dbReference>
<sequence>MPDFALTIVLLFWIFDFWRYVSYFCGLRSKIPVDFVWTTTCWPLPFSPSSEPWHKRNLFTLQLGWGVDQVVGGFGDDPGVKAQTLNLIRSVRTVMRVPLIIQEEGKSHRMHKSGKKGRGFNPLPTDKEDTSTGRGKSTAATSSMAGRRALKAVLIDLSGTLHIEDTAVPGAQDALNRLRQAAVAVKFVTNTTKESKRNLLERLQRLNFDLQEKEIFTSLSAAKSLLEQKQLRPLLLVEDSALEDFTGIDTSEPNAVVVGLAPDQFNYQTLNRAFRMILDGASLIAIHKARYYKRKDGLALGPGPFVTGLEYATDCKATVVGKPEKTFFTQALSDLRCSPSEAVMIGDDARDDVGGAQNAGMLGILVRTGKYRDGDEKKIDPPPYLTCDTFPDAVEHILQNLL</sequence>
<accession>A0AAV9RGG9</accession>
<dbReference type="InterPro" id="IPR023214">
    <property type="entry name" value="HAD_sf"/>
</dbReference>
<dbReference type="FunFam" id="3.40.50.1000:FF:000060">
    <property type="entry name" value="Haloacid dehalogenase-like hydrolase domain-containing protein 2"/>
    <property type="match status" value="1"/>
</dbReference>
<dbReference type="GO" id="GO:0046872">
    <property type="term" value="F:metal ion binding"/>
    <property type="evidence" value="ECO:0007669"/>
    <property type="project" value="UniProtKB-KW"/>
</dbReference>
<evidence type="ECO:0000256" key="2">
    <source>
        <dbReference type="ARBA" id="ARBA00007958"/>
    </source>
</evidence>
<dbReference type="NCBIfam" id="TIGR01460">
    <property type="entry name" value="HAD-SF-IIA"/>
    <property type="match status" value="1"/>
</dbReference>
<dbReference type="SFLD" id="SFLDS00003">
    <property type="entry name" value="Haloacid_Dehalogenase"/>
    <property type="match status" value="1"/>
</dbReference>
<evidence type="ECO:0000256" key="3">
    <source>
        <dbReference type="ARBA" id="ARBA00022723"/>
    </source>
</evidence>
<keyword evidence="7" id="KW-0378">Hydrolase</keyword>
<dbReference type="PANTHER" id="PTHR19288:SF46">
    <property type="entry name" value="HALOACID DEHALOGENASE-LIKE HYDROLASE DOMAIN-CONTAINING PROTEIN 2"/>
    <property type="match status" value="1"/>
</dbReference>
<feature type="compositionally biased region" description="Polar residues" evidence="6">
    <location>
        <begin position="132"/>
        <end position="143"/>
    </location>
</feature>
<dbReference type="EMBL" id="JAHHUM010001858">
    <property type="protein sequence ID" value="KAK5608091.1"/>
    <property type="molecule type" value="Genomic_DNA"/>
</dbReference>
<evidence type="ECO:0000313" key="7">
    <source>
        <dbReference type="EMBL" id="KAK5608091.1"/>
    </source>
</evidence>
<comment type="caution">
    <text evidence="7">The sequence shown here is derived from an EMBL/GenBank/DDBJ whole genome shotgun (WGS) entry which is preliminary data.</text>
</comment>
<dbReference type="Gene3D" id="3.40.50.1000">
    <property type="entry name" value="HAD superfamily/HAD-like"/>
    <property type="match status" value="2"/>
</dbReference>
<evidence type="ECO:0000256" key="4">
    <source>
        <dbReference type="ARBA" id="ARBA00022842"/>
    </source>
</evidence>